<dbReference type="PANTHER" id="PTHR24223">
    <property type="entry name" value="ATP-BINDING CASSETTE SUB-FAMILY C"/>
    <property type="match status" value="1"/>
</dbReference>
<evidence type="ECO:0000256" key="9">
    <source>
        <dbReference type="SAM" id="MobiDB-lite"/>
    </source>
</evidence>
<evidence type="ECO:0000259" key="12">
    <source>
        <dbReference type="PROSITE" id="PS50929"/>
    </source>
</evidence>
<evidence type="ECO:0000256" key="4">
    <source>
        <dbReference type="ARBA" id="ARBA00022737"/>
    </source>
</evidence>
<dbReference type="Pfam" id="PF00005">
    <property type="entry name" value="ABC_tran"/>
    <property type="match status" value="2"/>
</dbReference>
<evidence type="ECO:0000256" key="7">
    <source>
        <dbReference type="ARBA" id="ARBA00022989"/>
    </source>
</evidence>
<keyword evidence="4" id="KW-0677">Repeat</keyword>
<feature type="region of interest" description="Disordered" evidence="9">
    <location>
        <begin position="496"/>
        <end position="516"/>
    </location>
</feature>
<evidence type="ECO:0000313" key="13">
    <source>
        <dbReference type="EMBL" id="KAG0140699.1"/>
    </source>
</evidence>
<dbReference type="InterPro" id="IPR011527">
    <property type="entry name" value="ABC1_TM_dom"/>
</dbReference>
<dbReference type="PROSITE" id="PS00211">
    <property type="entry name" value="ABC_TRANSPORTER_1"/>
    <property type="match status" value="1"/>
</dbReference>
<keyword evidence="8 10" id="KW-0472">Membrane</keyword>
<evidence type="ECO:0000256" key="5">
    <source>
        <dbReference type="ARBA" id="ARBA00022741"/>
    </source>
</evidence>
<dbReference type="Proteomes" id="UP000886653">
    <property type="component" value="Unassembled WGS sequence"/>
</dbReference>
<feature type="transmembrane region" description="Helical" evidence="10">
    <location>
        <begin position="1013"/>
        <end position="1034"/>
    </location>
</feature>
<dbReference type="CDD" id="cd18596">
    <property type="entry name" value="ABC_6TM_VMR1_D1_like"/>
    <property type="match status" value="1"/>
</dbReference>
<feature type="transmembrane region" description="Helical" evidence="10">
    <location>
        <begin position="243"/>
        <end position="263"/>
    </location>
</feature>
<keyword evidence="7 10" id="KW-1133">Transmembrane helix</keyword>
<evidence type="ECO:0000256" key="2">
    <source>
        <dbReference type="ARBA" id="ARBA00022448"/>
    </source>
</evidence>
<keyword evidence="14" id="KW-1185">Reference proteome</keyword>
<comment type="subcellular location">
    <subcellularLocation>
        <location evidence="1">Membrane</location>
    </subcellularLocation>
</comment>
<feature type="transmembrane region" description="Helical" evidence="10">
    <location>
        <begin position="445"/>
        <end position="467"/>
    </location>
</feature>
<feature type="transmembrane region" description="Helical" evidence="10">
    <location>
        <begin position="275"/>
        <end position="295"/>
    </location>
</feature>
<feature type="transmembrane region" description="Helical" evidence="10">
    <location>
        <begin position="545"/>
        <end position="569"/>
    </location>
</feature>
<dbReference type="OrthoDB" id="6500128at2759"/>
<sequence>MSFASLPVVPIHQSHQLYLEFNQTSKVSSTFNSLTDQSQSLIKISYLDGLPAIITLLAWFVGLVVPYLVASYFKLWYSKPHSHKLNQSGSPQDDLLLPSLQHFGTSSVITGSHAVWEAENRIIEATVQKDGGLGVVEYLKFDYESSENPICIQPWVGIARAWKDWVTTIGTLALVGVSVLRYRDTTQLSHSGTINWLLLPVLVWAASSVLSIFKLRLSIQAHAQNREHVGDIYAKIEKGLIPIYLLFLPFTFYDTWNALLFQFDQSSSPLLYRLVALRESTFIILTIITLIELCTPRPTKLLPPRKSISKASQQTLPDTIPPPLEPRSSLLSLAYYAHSDKYLWQHAFKTATKASIPDLRADDKTASVLFRWKYDQAEYTKMGIKPSLLRSLGWHFRSEILTQQFFAWFDAVGALLPPFFLQRLLGFISDKASGDSNQKPNHVPILYAIGMLATQLFLAYTQSASLFTGRRLSVRLRALFISLIFTKSLRRTDIKSKPTNDTGTLSQDDDKKNGVDEKGEELEARASIGKIVNLVSNDTMSLSEIGAYLSFLWPESIVQLALAVIYLYYLLGYSAMAGVICMVIGIPIQSLLTNLWAKFQKQLMKASDRRLGLTGELINNIRVVKFFAWESKFMEKMTELRDLELCILFKRIIVGLSQTAVSFSVPIAVSVVTFYVHTEVRNEPLTAEQAFTALALFNVLRFPLAVMAGLLSDTIRNNILFGSIMNSTRYEEVLKACALVPDLLTFTDGDLTEIGDKGTVLSGGQKARISLARALYSPAKFLLLDDILSAVDSHTGQHLFENVLTGNLMKDRTCILVTHAVDLCLPGAGYVVSLDQGEVIYAGKPTLSKTNSLIFDQGAEDSTKAKLESVSHQEQTIEELAEPSDPQLSVIATKATQKLVEDEEQAVGAVSWTVYKLYFKALGGFFPIAITLILYAGSEFGNAISNWILKEWAGANDTKAKSLESNWMVMKFIYNPIITVTTLSREVPELLYWHRSHENIGTLDSHAQVDKYIQWYTLASVITLFLQLLRQFYFTMRSVKAARKIYDCLIRTVLNAKVRFFDTVPTGRILNRFTKDVQTMDRDLADNLIYLTNDIIAAIAILCVVVVVLPIGFLVVCLGASLFYAVIGYIYLASTREIKRSESTARSPVISTCTECLQGATSIRAYGDIGRWTELAFRHIDQYNRSYFMLWVCNRWLSSRIDVAAAFFAFAVTVWMIQNDVSAALAGFALSYVISFNIKTLWVVRWWSINEINMNSLERIHEYLDIDQEPKSGVLPPAAWPSRNGSIEVENLSVCYAKNLPRVLKGVSFRVEPGEKIGICGRTGSGKSTLALSFFRFIEAEEGRIVIDGQDISKLDLATLRSRLTIIPQESVMFTATIRWNLDPFSEHEDSRIWDALRRVGMAAPLGIVNETTARSGTSGSGENEIAWITSLDLEVEDGGRNFSTGQRQLLAIARAILKLQNNSILILDESTASLDAESDEKIQKTIRTEMENATILCIAHRLKTIVDYDKVLVLGQGEVLEFGKPAELLSKEGSAFKQLCERSGNLEELKKMAGC</sequence>
<dbReference type="Gene3D" id="3.40.50.300">
    <property type="entry name" value="P-loop containing nucleotide triphosphate hydrolases"/>
    <property type="match status" value="2"/>
</dbReference>
<evidence type="ECO:0000256" key="3">
    <source>
        <dbReference type="ARBA" id="ARBA00022692"/>
    </source>
</evidence>
<evidence type="ECO:0000256" key="6">
    <source>
        <dbReference type="ARBA" id="ARBA00022840"/>
    </source>
</evidence>
<reference evidence="13" key="1">
    <citation type="submission" date="2013-11" db="EMBL/GenBank/DDBJ databases">
        <title>Genome sequence of the fusiform rust pathogen reveals effectors for host alternation and coevolution with pine.</title>
        <authorList>
            <consortium name="DOE Joint Genome Institute"/>
            <person name="Smith K."/>
            <person name="Pendleton A."/>
            <person name="Kubisiak T."/>
            <person name="Anderson C."/>
            <person name="Salamov A."/>
            <person name="Aerts A."/>
            <person name="Riley R."/>
            <person name="Clum A."/>
            <person name="Lindquist E."/>
            <person name="Ence D."/>
            <person name="Campbell M."/>
            <person name="Kronenberg Z."/>
            <person name="Feau N."/>
            <person name="Dhillon B."/>
            <person name="Hamelin R."/>
            <person name="Burleigh J."/>
            <person name="Smith J."/>
            <person name="Yandell M."/>
            <person name="Nelson C."/>
            <person name="Grigoriev I."/>
            <person name="Davis J."/>
        </authorList>
    </citation>
    <scope>NUCLEOTIDE SEQUENCE</scope>
    <source>
        <strain evidence="13">G11</strain>
    </source>
</reference>
<feature type="transmembrane region" description="Helical" evidence="10">
    <location>
        <begin position="575"/>
        <end position="597"/>
    </location>
</feature>
<organism evidence="13 14">
    <name type="scientific">Cronartium quercuum f. sp. fusiforme G11</name>
    <dbReference type="NCBI Taxonomy" id="708437"/>
    <lineage>
        <taxon>Eukaryota</taxon>
        <taxon>Fungi</taxon>
        <taxon>Dikarya</taxon>
        <taxon>Basidiomycota</taxon>
        <taxon>Pucciniomycotina</taxon>
        <taxon>Pucciniomycetes</taxon>
        <taxon>Pucciniales</taxon>
        <taxon>Coleosporiaceae</taxon>
        <taxon>Cronartium</taxon>
    </lineage>
</organism>
<feature type="domain" description="ABC transmembrane type-1" evidence="12">
    <location>
        <begin position="405"/>
        <end position="716"/>
    </location>
</feature>
<feature type="transmembrane region" description="Helical" evidence="10">
    <location>
        <begin position="690"/>
        <end position="711"/>
    </location>
</feature>
<dbReference type="PANTHER" id="PTHR24223:SF353">
    <property type="entry name" value="ABC TRANSPORTER ATP-BINDING PROTEIN_PERMEASE VMR1-RELATED"/>
    <property type="match status" value="1"/>
</dbReference>
<dbReference type="GO" id="GO:0016887">
    <property type="term" value="F:ATP hydrolysis activity"/>
    <property type="evidence" value="ECO:0007669"/>
    <property type="project" value="InterPro"/>
</dbReference>
<dbReference type="GO" id="GO:0005524">
    <property type="term" value="F:ATP binding"/>
    <property type="evidence" value="ECO:0007669"/>
    <property type="project" value="UniProtKB-KW"/>
</dbReference>
<feature type="transmembrane region" description="Helical" evidence="10">
    <location>
        <begin position="1197"/>
        <end position="1217"/>
    </location>
</feature>
<dbReference type="InterPro" id="IPR050173">
    <property type="entry name" value="ABC_transporter_C-like"/>
</dbReference>
<dbReference type="Pfam" id="PF00664">
    <property type="entry name" value="ABC_membrane"/>
    <property type="match status" value="2"/>
</dbReference>
<dbReference type="SUPFAM" id="SSF52540">
    <property type="entry name" value="P-loop containing nucleoside triphosphate hydrolases"/>
    <property type="match status" value="2"/>
</dbReference>
<dbReference type="SUPFAM" id="SSF90123">
    <property type="entry name" value="ABC transporter transmembrane region"/>
    <property type="match status" value="2"/>
</dbReference>
<dbReference type="PROSITE" id="PS50893">
    <property type="entry name" value="ABC_TRANSPORTER_2"/>
    <property type="match status" value="2"/>
</dbReference>
<dbReference type="GO" id="GO:0140359">
    <property type="term" value="F:ABC-type transporter activity"/>
    <property type="evidence" value="ECO:0007669"/>
    <property type="project" value="InterPro"/>
</dbReference>
<gene>
    <name evidence="13" type="ORF">CROQUDRAFT_664859</name>
</gene>
<keyword evidence="5" id="KW-0547">Nucleotide-binding</keyword>
<feature type="transmembrane region" description="Helical" evidence="10">
    <location>
        <begin position="194"/>
        <end position="213"/>
    </location>
</feature>
<keyword evidence="2" id="KW-0813">Transport</keyword>
<accession>A0A9P6N6V7</accession>
<dbReference type="SMART" id="SM00382">
    <property type="entry name" value="AAA"/>
    <property type="match status" value="1"/>
</dbReference>
<feature type="transmembrane region" description="Helical" evidence="10">
    <location>
        <begin position="1088"/>
        <end position="1107"/>
    </location>
</feature>
<keyword evidence="3 10" id="KW-0812">Transmembrane</keyword>
<proteinExistence type="predicted"/>
<feature type="transmembrane region" description="Helical" evidence="10">
    <location>
        <begin position="1113"/>
        <end position="1132"/>
    </location>
</feature>
<dbReference type="Gene3D" id="1.20.1560.10">
    <property type="entry name" value="ABC transporter type 1, transmembrane domain"/>
    <property type="match status" value="2"/>
</dbReference>
<dbReference type="CDD" id="cd18604">
    <property type="entry name" value="ABC_6TM_VMR1_D2_like"/>
    <property type="match status" value="1"/>
</dbReference>
<evidence type="ECO:0000256" key="10">
    <source>
        <dbReference type="SAM" id="Phobius"/>
    </source>
</evidence>
<name>A0A9P6N6V7_9BASI</name>
<dbReference type="InterPro" id="IPR003593">
    <property type="entry name" value="AAA+_ATPase"/>
</dbReference>
<feature type="domain" description="ABC transmembrane type-1" evidence="12">
    <location>
        <begin position="1015"/>
        <end position="1236"/>
    </location>
</feature>
<evidence type="ECO:0000256" key="1">
    <source>
        <dbReference type="ARBA" id="ARBA00004370"/>
    </source>
</evidence>
<protein>
    <submittedName>
        <fullName evidence="13">Uncharacterized protein</fullName>
    </submittedName>
</protein>
<feature type="domain" description="ABC transporter" evidence="11">
    <location>
        <begin position="1287"/>
        <end position="1542"/>
    </location>
</feature>
<evidence type="ECO:0000313" key="14">
    <source>
        <dbReference type="Proteomes" id="UP000886653"/>
    </source>
</evidence>
<comment type="caution">
    <text evidence="13">The sequence shown here is derived from an EMBL/GenBank/DDBJ whole genome shotgun (WGS) entry which is preliminary data.</text>
</comment>
<feature type="transmembrane region" description="Helical" evidence="10">
    <location>
        <begin position="50"/>
        <end position="73"/>
    </location>
</feature>
<dbReference type="PROSITE" id="PS50929">
    <property type="entry name" value="ABC_TM1F"/>
    <property type="match status" value="2"/>
</dbReference>
<dbReference type="FunFam" id="3.40.50.300:FF:000630">
    <property type="entry name" value="ATP-binding cassette (ABC) transporter, putative"/>
    <property type="match status" value="1"/>
</dbReference>
<feature type="domain" description="ABC transporter" evidence="11">
    <location>
        <begin position="621"/>
        <end position="861"/>
    </location>
</feature>
<dbReference type="InterPro" id="IPR027417">
    <property type="entry name" value="P-loop_NTPase"/>
</dbReference>
<dbReference type="InterPro" id="IPR003439">
    <property type="entry name" value="ABC_transporter-like_ATP-bd"/>
</dbReference>
<dbReference type="EMBL" id="MU167426">
    <property type="protein sequence ID" value="KAG0140699.1"/>
    <property type="molecule type" value="Genomic_DNA"/>
</dbReference>
<feature type="transmembrane region" description="Helical" evidence="10">
    <location>
        <begin position="917"/>
        <end position="937"/>
    </location>
</feature>
<dbReference type="InterPro" id="IPR017871">
    <property type="entry name" value="ABC_transporter-like_CS"/>
</dbReference>
<dbReference type="InterPro" id="IPR036640">
    <property type="entry name" value="ABC1_TM_sf"/>
</dbReference>
<keyword evidence="6" id="KW-0067">ATP-binding</keyword>
<feature type="transmembrane region" description="Helical" evidence="10">
    <location>
        <begin position="405"/>
        <end position="425"/>
    </location>
</feature>
<feature type="transmembrane region" description="Helical" evidence="10">
    <location>
        <begin position="165"/>
        <end position="182"/>
    </location>
</feature>
<dbReference type="GO" id="GO:0000329">
    <property type="term" value="C:fungal-type vacuole membrane"/>
    <property type="evidence" value="ECO:0007669"/>
    <property type="project" value="TreeGrafter"/>
</dbReference>
<feature type="transmembrane region" description="Helical" evidence="10">
    <location>
        <begin position="1223"/>
        <end position="1244"/>
    </location>
</feature>
<evidence type="ECO:0000259" key="11">
    <source>
        <dbReference type="PROSITE" id="PS50893"/>
    </source>
</evidence>
<evidence type="ECO:0000256" key="8">
    <source>
        <dbReference type="ARBA" id="ARBA00023136"/>
    </source>
</evidence>
<feature type="transmembrane region" description="Helical" evidence="10">
    <location>
        <begin position="660"/>
        <end position="678"/>
    </location>
</feature>
<dbReference type="CDD" id="cd03244">
    <property type="entry name" value="ABCC_MRP_domain2"/>
    <property type="match status" value="1"/>
</dbReference>